<dbReference type="SFLD" id="SFLDF00027">
    <property type="entry name" value="p-type_atpase"/>
    <property type="match status" value="1"/>
</dbReference>
<keyword evidence="6" id="KW-0547">Nucleotide-binding</keyword>
<dbReference type="SUPFAM" id="SSF81665">
    <property type="entry name" value="Calcium ATPase, transmembrane domain M"/>
    <property type="match status" value="1"/>
</dbReference>
<dbReference type="SMART" id="SM00831">
    <property type="entry name" value="Cation_ATPase_N"/>
    <property type="match status" value="1"/>
</dbReference>
<dbReference type="AlphaFoldDB" id="A0A2L2XEP1"/>
<dbReference type="Pfam" id="PF00690">
    <property type="entry name" value="Cation_ATPase_N"/>
    <property type="match status" value="1"/>
</dbReference>
<dbReference type="InterPro" id="IPR044492">
    <property type="entry name" value="P_typ_ATPase_HD_dom"/>
</dbReference>
<comment type="caution">
    <text evidence="14">The sequence shown here is derived from an EMBL/GenBank/DDBJ whole genome shotgun (WGS) entry which is preliminary data.</text>
</comment>
<evidence type="ECO:0000256" key="3">
    <source>
        <dbReference type="ARBA" id="ARBA00022475"/>
    </source>
</evidence>
<dbReference type="SFLD" id="SFLDG00002">
    <property type="entry name" value="C1.7:_P-type_atpase_like"/>
    <property type="match status" value="1"/>
</dbReference>
<feature type="transmembrane region" description="Helical" evidence="12">
    <location>
        <begin position="906"/>
        <end position="927"/>
    </location>
</feature>
<dbReference type="Pfam" id="PF19991">
    <property type="entry name" value="HMA_2"/>
    <property type="match status" value="1"/>
</dbReference>
<keyword evidence="11 12" id="KW-0472">Membrane</keyword>
<dbReference type="GO" id="GO:0005886">
    <property type="term" value="C:plasma membrane"/>
    <property type="evidence" value="ECO:0007669"/>
    <property type="project" value="UniProtKB-SubCell"/>
</dbReference>
<dbReference type="InterPro" id="IPR023214">
    <property type="entry name" value="HAD_sf"/>
</dbReference>
<dbReference type="Pfam" id="PF00689">
    <property type="entry name" value="Cation_ATPase_C"/>
    <property type="match status" value="1"/>
</dbReference>
<dbReference type="Proteomes" id="UP000239549">
    <property type="component" value="Unassembled WGS sequence"/>
</dbReference>
<dbReference type="InterPro" id="IPR004014">
    <property type="entry name" value="ATPase_P-typ_cation-transptr_N"/>
</dbReference>
<dbReference type="PANTHER" id="PTHR43294:SF21">
    <property type="entry name" value="CATION TRANSPORTING ATPASE"/>
    <property type="match status" value="1"/>
</dbReference>
<dbReference type="PROSITE" id="PS00154">
    <property type="entry name" value="ATPASE_E1_E2"/>
    <property type="match status" value="1"/>
</dbReference>
<dbReference type="OrthoDB" id="9760364at2"/>
<keyword evidence="8" id="KW-0460">Magnesium</keyword>
<feature type="transmembrane region" description="Helical" evidence="12">
    <location>
        <begin position="1038"/>
        <end position="1058"/>
    </location>
</feature>
<dbReference type="RefSeq" id="WP_104372824.1">
    <property type="nucleotide sequence ID" value="NZ_BFAV01000142.1"/>
</dbReference>
<dbReference type="NCBIfam" id="TIGR01494">
    <property type="entry name" value="ATPase_P-type"/>
    <property type="match status" value="2"/>
</dbReference>
<dbReference type="InterPro" id="IPR059000">
    <property type="entry name" value="ATPase_P-type_domA"/>
</dbReference>
<dbReference type="InterPro" id="IPR001757">
    <property type="entry name" value="P_typ_ATPase"/>
</dbReference>
<evidence type="ECO:0000256" key="2">
    <source>
        <dbReference type="ARBA" id="ARBA00005675"/>
    </source>
</evidence>
<dbReference type="PRINTS" id="PR00119">
    <property type="entry name" value="CATATPASE"/>
</dbReference>
<dbReference type="SUPFAM" id="SSF81660">
    <property type="entry name" value="Metal cation-transporting ATPase, ATP-binding domain N"/>
    <property type="match status" value="1"/>
</dbReference>
<dbReference type="PANTHER" id="PTHR43294">
    <property type="entry name" value="SODIUM/POTASSIUM-TRANSPORTING ATPASE SUBUNIT ALPHA"/>
    <property type="match status" value="1"/>
</dbReference>
<reference evidence="15" key="1">
    <citation type="submission" date="2018-02" db="EMBL/GenBank/DDBJ databases">
        <title>Genome sequence of Desulfocucumis palustris strain NAW-5.</title>
        <authorList>
            <person name="Watanabe M."/>
            <person name="Kojima H."/>
            <person name="Fukui M."/>
        </authorList>
    </citation>
    <scope>NUCLEOTIDE SEQUENCE [LARGE SCALE GENOMIC DNA]</scope>
    <source>
        <strain evidence="15">NAW-5</strain>
    </source>
</reference>
<evidence type="ECO:0000256" key="5">
    <source>
        <dbReference type="ARBA" id="ARBA00022692"/>
    </source>
</evidence>
<dbReference type="SUPFAM" id="SSF56784">
    <property type="entry name" value="HAD-like"/>
    <property type="match status" value="1"/>
</dbReference>
<dbReference type="GO" id="GO:0016887">
    <property type="term" value="F:ATP hydrolysis activity"/>
    <property type="evidence" value="ECO:0007669"/>
    <property type="project" value="InterPro"/>
</dbReference>
<dbReference type="PRINTS" id="PR00120">
    <property type="entry name" value="HATPASE"/>
</dbReference>
<evidence type="ECO:0000313" key="15">
    <source>
        <dbReference type="Proteomes" id="UP000239549"/>
    </source>
</evidence>
<feature type="domain" description="Cation-transporting P-type ATPase N-terminal" evidence="13">
    <location>
        <begin position="219"/>
        <end position="293"/>
    </location>
</feature>
<dbReference type="InterPro" id="IPR006068">
    <property type="entry name" value="ATPase_P-typ_cation-transptr_C"/>
</dbReference>
<dbReference type="Gene3D" id="2.70.150.10">
    <property type="entry name" value="Calcium-transporting ATPase, cytoplasmic transduction domain A"/>
    <property type="match status" value="1"/>
</dbReference>
<feature type="transmembrane region" description="Helical" evidence="12">
    <location>
        <begin position="933"/>
        <end position="954"/>
    </location>
</feature>
<evidence type="ECO:0000256" key="4">
    <source>
        <dbReference type="ARBA" id="ARBA00022553"/>
    </source>
</evidence>
<dbReference type="SUPFAM" id="SSF81653">
    <property type="entry name" value="Calcium ATPase, transduction domain A"/>
    <property type="match status" value="1"/>
</dbReference>
<keyword evidence="7" id="KW-0067">ATP-binding</keyword>
<name>A0A2L2XEP1_9FIRM</name>
<evidence type="ECO:0000256" key="1">
    <source>
        <dbReference type="ARBA" id="ARBA00004651"/>
    </source>
</evidence>
<keyword evidence="5 12" id="KW-0812">Transmembrane</keyword>
<dbReference type="Pfam" id="PF13246">
    <property type="entry name" value="Cation_ATPase"/>
    <property type="match status" value="1"/>
</dbReference>
<dbReference type="InterPro" id="IPR023299">
    <property type="entry name" value="ATPase_P-typ_cyto_dom_N"/>
</dbReference>
<dbReference type="GO" id="GO:0005524">
    <property type="term" value="F:ATP binding"/>
    <property type="evidence" value="ECO:0007669"/>
    <property type="project" value="UniProtKB-KW"/>
</dbReference>
<dbReference type="InterPro" id="IPR018303">
    <property type="entry name" value="ATPase_P-typ_P_site"/>
</dbReference>
<comment type="similarity">
    <text evidence="2">Belongs to the cation transport ATPase (P-type) (TC 3.A.3) family. Type IIA subfamily.</text>
</comment>
<dbReference type="InterPro" id="IPR050510">
    <property type="entry name" value="Cation_transp_ATPase_P-type"/>
</dbReference>
<dbReference type="FunFam" id="2.70.150.10:FF:000160">
    <property type="entry name" value="Sarcoplasmic/endoplasmic reticulum calcium ATPase 1"/>
    <property type="match status" value="1"/>
</dbReference>
<evidence type="ECO:0000313" key="14">
    <source>
        <dbReference type="EMBL" id="GBF34602.1"/>
    </source>
</evidence>
<gene>
    <name evidence="14" type="ORF">DCCM_3721</name>
</gene>
<accession>A0A2L2XEP1</accession>
<evidence type="ECO:0000256" key="10">
    <source>
        <dbReference type="ARBA" id="ARBA00022989"/>
    </source>
</evidence>
<dbReference type="Gene3D" id="1.20.1110.10">
    <property type="entry name" value="Calcium-transporting ATPase, transmembrane domain"/>
    <property type="match status" value="1"/>
</dbReference>
<dbReference type="Gene3D" id="3.40.1110.10">
    <property type="entry name" value="Calcium-transporting ATPase, cytoplasmic domain N"/>
    <property type="match status" value="1"/>
</dbReference>
<dbReference type="Pfam" id="PF08282">
    <property type="entry name" value="Hydrolase_3"/>
    <property type="match status" value="1"/>
</dbReference>
<feature type="transmembrane region" description="Helical" evidence="12">
    <location>
        <begin position="460"/>
        <end position="478"/>
    </location>
</feature>
<keyword evidence="4" id="KW-0597">Phosphoprotein</keyword>
<evidence type="ECO:0000259" key="13">
    <source>
        <dbReference type="SMART" id="SM00831"/>
    </source>
</evidence>
<evidence type="ECO:0000256" key="6">
    <source>
        <dbReference type="ARBA" id="ARBA00022741"/>
    </source>
</evidence>
<keyword evidence="3" id="KW-1003">Cell membrane</keyword>
<dbReference type="Pfam" id="PF00122">
    <property type="entry name" value="E1-E2_ATPase"/>
    <property type="match status" value="1"/>
</dbReference>
<keyword evidence="10 12" id="KW-1133">Transmembrane helix</keyword>
<evidence type="ECO:0000256" key="11">
    <source>
        <dbReference type="ARBA" id="ARBA00023136"/>
    </source>
</evidence>
<evidence type="ECO:0000256" key="7">
    <source>
        <dbReference type="ARBA" id="ARBA00022840"/>
    </source>
</evidence>
<dbReference type="EMBL" id="BFAV01000142">
    <property type="protein sequence ID" value="GBF34602.1"/>
    <property type="molecule type" value="Genomic_DNA"/>
</dbReference>
<keyword evidence="15" id="KW-1185">Reference proteome</keyword>
<evidence type="ECO:0000256" key="8">
    <source>
        <dbReference type="ARBA" id="ARBA00022842"/>
    </source>
</evidence>
<sequence>MSHNCNQTLTGVPNITVIHSLPGRVRLNVPGLKGSSSMADTLAAGIKLIDHVRRIKANPLTGSLLVEYDVRRLSEKKLLEKIVPVYSRPAAAVNHQTTSPTAMVKSGRMGIYCGDSRTLEILSKVDTIIFDGRGALPEESREVGDVPPGKLPPMMAKVYNNFISMAVGVNSFRLLSSKGHRNVKTLREVEREIAAALDSAAAAPLATGQCGMDTVLKGNWHSMTLDGVLSRLKSDLTRGLDKEQVQYRLKVFGRNKINEERPVGLLARMRGQFKDFLVKALMVSALVCAVLGEFTDALAIVAILVVNALLGALQEHKAEGALQALSEITAPTARVRRAGKVDRVPAEQLVPGDIVLLEQGDGVPADLRIIEASCLELEESALTGEPYPVAKSAGHIADCIPLLNCSNLVFMGTNVTRGRGAGIVTATGMNTEVGKIAAMIHRQESPPTPLQRRMAEAGGVILKYCLAVSAMVVLAGLLRGGSPFGMFLTGVSLAVAAIPEGLPAVVTIALASGVRRMAKENAVVKNLPAVETLGNVTLICTDKTGTLTRNRQILQRVYTGSGFWQAGAGGDNTLKPHSGGCRPEDLESLVTAGILCNHAELRRCDGKGPKSAGQKWRVEGDPTEGALLLAALGNKTNYKEVREKWTHIKEIPFDAGRLMMTVICRHPDHGCAAFVKGAPEVVLELCSHILVKGEKEPLDKLKRRQILNINGEMTREAMRVLAIAHRSLDNPDAGDPEDSLTLLGLVGMVDPVRPEVARAVDVSRRAGIHVAMITGDHPYTALAVAKKVGISSGDKVLTGQDIDRLNDLELAEALREVRVFARVLPGQKLRLVKTFRQQGEVVAMIGDGINDAPAVREADIGVAMGESGTDVTKQAADIIITDDNFATLLPAVEQGRGIYNNIRRSVRYLLSTNVGLVFLVFTAVLLGLPVPLIPLQLLFLNVLGDGLPALALGVEPPARDLMDRPPRPVEEKFFAHSLGSQIISRGLATGLVGLEAYHRLLKQGDLARARTVAMATFAAGKLLFALECGEKKDGNNRYLAGSVALSAALLGGAIYLPYGRRILKTVPLGMKDVAGVLGASGLTFILERVIASFLQGVKPEDPAEKQELPL</sequence>
<dbReference type="InterPro" id="IPR008250">
    <property type="entry name" value="ATPase_P-typ_transduc_dom_A_sf"/>
</dbReference>
<dbReference type="InterPro" id="IPR023298">
    <property type="entry name" value="ATPase_P-typ_TM_dom_sf"/>
</dbReference>
<dbReference type="SFLD" id="SFLDS00003">
    <property type="entry name" value="Haloacid_Dehalogenase"/>
    <property type="match status" value="1"/>
</dbReference>
<keyword evidence="9" id="KW-1278">Translocase</keyword>
<feature type="transmembrane region" description="Helical" evidence="12">
    <location>
        <begin position="484"/>
        <end position="511"/>
    </location>
</feature>
<evidence type="ECO:0000256" key="9">
    <source>
        <dbReference type="ARBA" id="ARBA00022967"/>
    </source>
</evidence>
<dbReference type="Gene3D" id="3.40.50.1000">
    <property type="entry name" value="HAD superfamily/HAD-like"/>
    <property type="match status" value="1"/>
</dbReference>
<evidence type="ECO:0000256" key="12">
    <source>
        <dbReference type="SAM" id="Phobius"/>
    </source>
</evidence>
<protein>
    <submittedName>
        <fullName evidence="14">Zinc and mercury transporting ATPase</fullName>
    </submittedName>
</protein>
<proteinExistence type="inferred from homology"/>
<comment type="subcellular location">
    <subcellularLocation>
        <location evidence="1">Cell membrane</location>
        <topology evidence="1">Multi-pass membrane protein</topology>
    </subcellularLocation>
</comment>
<dbReference type="InterPro" id="IPR036412">
    <property type="entry name" value="HAD-like_sf"/>
</dbReference>
<organism evidence="14 15">
    <name type="scientific">Desulfocucumis palustris</name>
    <dbReference type="NCBI Taxonomy" id="1898651"/>
    <lineage>
        <taxon>Bacteria</taxon>
        <taxon>Bacillati</taxon>
        <taxon>Bacillota</taxon>
        <taxon>Clostridia</taxon>
        <taxon>Eubacteriales</taxon>
        <taxon>Desulfocucumaceae</taxon>
        <taxon>Desulfocucumis</taxon>
    </lineage>
</organism>